<comment type="caution">
    <text evidence="1">The sequence shown here is derived from an EMBL/GenBank/DDBJ whole genome shotgun (WGS) entry which is preliminary data.</text>
</comment>
<sequence>MSANVCAQHMALYHVGRGTLRGRGVYVVLRSGPCRHGQASSRVRLVWSGVVQAAQSGVVGGVPAKHMPASVVPYMVRSSRHLAS</sequence>
<accession>A0ABD1YGP7</accession>
<protein>
    <submittedName>
        <fullName evidence="1">Uncharacterized protein</fullName>
    </submittedName>
</protein>
<evidence type="ECO:0000313" key="2">
    <source>
        <dbReference type="Proteomes" id="UP001605036"/>
    </source>
</evidence>
<organism evidence="1 2">
    <name type="scientific">Riccia fluitans</name>
    <dbReference type="NCBI Taxonomy" id="41844"/>
    <lineage>
        <taxon>Eukaryota</taxon>
        <taxon>Viridiplantae</taxon>
        <taxon>Streptophyta</taxon>
        <taxon>Embryophyta</taxon>
        <taxon>Marchantiophyta</taxon>
        <taxon>Marchantiopsida</taxon>
        <taxon>Marchantiidae</taxon>
        <taxon>Marchantiales</taxon>
        <taxon>Ricciaceae</taxon>
        <taxon>Riccia</taxon>
    </lineage>
</organism>
<evidence type="ECO:0000313" key="1">
    <source>
        <dbReference type="EMBL" id="KAL2629710.1"/>
    </source>
</evidence>
<name>A0ABD1YGP7_9MARC</name>
<dbReference type="AlphaFoldDB" id="A0ABD1YGP7"/>
<gene>
    <name evidence="1" type="ORF">R1flu_014396</name>
</gene>
<proteinExistence type="predicted"/>
<dbReference type="EMBL" id="JBHFFA010000004">
    <property type="protein sequence ID" value="KAL2629710.1"/>
    <property type="molecule type" value="Genomic_DNA"/>
</dbReference>
<reference evidence="1 2" key="1">
    <citation type="submission" date="2024-09" db="EMBL/GenBank/DDBJ databases">
        <title>Chromosome-scale assembly of Riccia fluitans.</title>
        <authorList>
            <person name="Paukszto L."/>
            <person name="Sawicki J."/>
            <person name="Karawczyk K."/>
            <person name="Piernik-Szablinska J."/>
            <person name="Szczecinska M."/>
            <person name="Mazdziarz M."/>
        </authorList>
    </citation>
    <scope>NUCLEOTIDE SEQUENCE [LARGE SCALE GENOMIC DNA]</scope>
    <source>
        <strain evidence="1">Rf_01</strain>
        <tissue evidence="1">Aerial parts of the thallus</tissue>
    </source>
</reference>
<dbReference type="Proteomes" id="UP001605036">
    <property type="component" value="Unassembled WGS sequence"/>
</dbReference>
<keyword evidence="2" id="KW-1185">Reference proteome</keyword>